<evidence type="ECO:0000256" key="6">
    <source>
        <dbReference type="ARBA" id="ARBA00023002"/>
    </source>
</evidence>
<dbReference type="GO" id="GO:0005829">
    <property type="term" value="C:cytosol"/>
    <property type="evidence" value="ECO:0007669"/>
    <property type="project" value="TreeGrafter"/>
</dbReference>
<dbReference type="EMBL" id="AOCK01000010">
    <property type="protein sequence ID" value="EMQ97438.1"/>
    <property type="molecule type" value="Genomic_DNA"/>
</dbReference>
<gene>
    <name evidence="9" type="ORF">ADIAG_03233</name>
</gene>
<evidence type="ECO:0000256" key="2">
    <source>
        <dbReference type="ARBA" id="ARBA00004777"/>
    </source>
</evidence>
<evidence type="ECO:0000256" key="7">
    <source>
        <dbReference type="ARBA" id="ARBA00048628"/>
    </source>
</evidence>
<dbReference type="GO" id="GO:0071949">
    <property type="term" value="F:FAD binding"/>
    <property type="evidence" value="ECO:0007669"/>
    <property type="project" value="TreeGrafter"/>
</dbReference>
<dbReference type="Gene3D" id="3.20.20.220">
    <property type="match status" value="1"/>
</dbReference>
<dbReference type="GO" id="GO:0009086">
    <property type="term" value="P:methionine biosynthetic process"/>
    <property type="evidence" value="ECO:0007669"/>
    <property type="project" value="TreeGrafter"/>
</dbReference>
<dbReference type="UniPathway" id="UPA00193"/>
<dbReference type="InterPro" id="IPR029041">
    <property type="entry name" value="FAD-linked_oxidoreductase-like"/>
</dbReference>
<keyword evidence="5 8" id="KW-0274">FAD</keyword>
<dbReference type="SUPFAM" id="SSF51730">
    <property type="entry name" value="FAD-linked oxidoreductase"/>
    <property type="match status" value="1"/>
</dbReference>
<evidence type="ECO:0000313" key="9">
    <source>
        <dbReference type="EMBL" id="EMQ97438.1"/>
    </source>
</evidence>
<keyword evidence="4 8" id="KW-0285">Flavoprotein</keyword>
<name>M7NFZ8_9MICC</name>
<evidence type="ECO:0000256" key="1">
    <source>
        <dbReference type="ARBA" id="ARBA00001974"/>
    </source>
</evidence>
<evidence type="ECO:0000256" key="4">
    <source>
        <dbReference type="ARBA" id="ARBA00022630"/>
    </source>
</evidence>
<evidence type="ECO:0000256" key="3">
    <source>
        <dbReference type="ARBA" id="ARBA00006743"/>
    </source>
</evidence>
<accession>M7NFZ8</accession>
<dbReference type="RefSeq" id="WP_007272400.1">
    <property type="nucleotide sequence ID" value="NZ_AOCK01000010.1"/>
</dbReference>
<dbReference type="PANTHER" id="PTHR45754:SF3">
    <property type="entry name" value="METHYLENETETRAHYDROFOLATE REDUCTASE (NADPH)"/>
    <property type="match status" value="1"/>
</dbReference>
<comment type="pathway">
    <text evidence="2 8">One-carbon metabolism; tetrahydrofolate interconversion.</text>
</comment>
<keyword evidence="10" id="KW-1185">Reference proteome</keyword>
<evidence type="ECO:0000256" key="5">
    <source>
        <dbReference type="ARBA" id="ARBA00022827"/>
    </source>
</evidence>
<sequence length="285" mass="31281">MSSEKSPPLQRDLPAVFGNLGYEVLPFKSTAENVVTWIPKSTCLTVTASPPKGIEATIALTERLAAAGYQVAPHLSARMITDKVQLTEIVTRMKASNVNEVFVVGGDAKEAAGEFRDGYDLLKALDEIGHHFGEVGIGGYPEGHAFISRANLASSLREKSELATYIATQICFDAKTIASWAREVKADGVNLPIRVGMPGAVTRQKLLRISMASGVGDSVNFLKKQQNMFWRFFVPGGYSPGKLVNGLKPFIGQPDNNITDFHVFTFNELEKTEIWRQKSLLRYSK</sequence>
<dbReference type="AlphaFoldDB" id="M7NFZ8"/>
<dbReference type="STRING" id="1276920.ADIAG_03233"/>
<comment type="catalytic activity">
    <reaction evidence="7">
        <text>(6S)-5-methyl-5,6,7,8-tetrahydrofolate + NAD(+) = (6R)-5,10-methylene-5,6,7,8-tetrahydrofolate + NADH + H(+)</text>
        <dbReference type="Rhea" id="RHEA:19821"/>
        <dbReference type="ChEBI" id="CHEBI:15378"/>
        <dbReference type="ChEBI" id="CHEBI:15636"/>
        <dbReference type="ChEBI" id="CHEBI:18608"/>
        <dbReference type="ChEBI" id="CHEBI:57540"/>
        <dbReference type="ChEBI" id="CHEBI:57945"/>
        <dbReference type="EC" id="1.5.1.54"/>
    </reaction>
    <physiologicalReaction direction="right-to-left" evidence="7">
        <dbReference type="Rhea" id="RHEA:19823"/>
    </physiologicalReaction>
</comment>
<keyword evidence="6 8" id="KW-0560">Oxidoreductase</keyword>
<evidence type="ECO:0000313" key="10">
    <source>
        <dbReference type="Proteomes" id="UP000012015"/>
    </source>
</evidence>
<dbReference type="InterPro" id="IPR003171">
    <property type="entry name" value="Mehydrof_redctse-like"/>
</dbReference>
<comment type="similarity">
    <text evidence="3 8">Belongs to the methylenetetrahydrofolate reductase family.</text>
</comment>
<reference evidence="9 10" key="1">
    <citation type="journal article" date="2013" name="Genome Announc.">
        <title>Draft Genome Sequence of Arthrobacter gangotriensis Strain Lz1yT, Isolated from a Penguin Rookery Soil Sample Collected in Antarctica, near the Indian Station Dakshin Gangotri.</title>
        <authorList>
            <person name="Shivaji S."/>
            <person name="Ara S."/>
            <person name="Bandi S."/>
            <person name="Singh A."/>
            <person name="Kumar Pinnaka A."/>
        </authorList>
    </citation>
    <scope>NUCLEOTIDE SEQUENCE [LARGE SCALE GENOMIC DNA]</scope>
    <source>
        <strain evidence="9 10">Lz1y</strain>
    </source>
</reference>
<comment type="caution">
    <text evidence="9">The sequence shown here is derived from an EMBL/GenBank/DDBJ whole genome shotgun (WGS) entry which is preliminary data.</text>
</comment>
<dbReference type="PANTHER" id="PTHR45754">
    <property type="entry name" value="METHYLENETETRAHYDROFOLATE REDUCTASE"/>
    <property type="match status" value="1"/>
</dbReference>
<proteinExistence type="inferred from homology"/>
<evidence type="ECO:0000256" key="8">
    <source>
        <dbReference type="RuleBase" id="RU003862"/>
    </source>
</evidence>
<dbReference type="eggNOG" id="COG0685">
    <property type="taxonomic scope" value="Bacteria"/>
</dbReference>
<dbReference type="Pfam" id="PF02219">
    <property type="entry name" value="MTHFR"/>
    <property type="match status" value="1"/>
</dbReference>
<dbReference type="PATRIC" id="fig|1276920.7.peg.3238"/>
<dbReference type="Proteomes" id="UP000012015">
    <property type="component" value="Unassembled WGS sequence"/>
</dbReference>
<protein>
    <recommendedName>
        <fullName evidence="8">Methylenetetrahydrofolate reductase</fullName>
    </recommendedName>
</protein>
<dbReference type="GO" id="GO:0106312">
    <property type="term" value="F:methylenetetrahydrofolate reductase (NADH) activity"/>
    <property type="evidence" value="ECO:0007669"/>
    <property type="project" value="UniProtKB-EC"/>
</dbReference>
<comment type="cofactor">
    <cofactor evidence="1 8">
        <name>FAD</name>
        <dbReference type="ChEBI" id="CHEBI:57692"/>
    </cofactor>
</comment>
<dbReference type="GO" id="GO:0035999">
    <property type="term" value="P:tetrahydrofolate interconversion"/>
    <property type="evidence" value="ECO:0007669"/>
    <property type="project" value="UniProtKB-UniPathway"/>
</dbReference>
<organism evidence="9 10">
    <name type="scientific">Paeniglutamicibacter gangotriensis Lz1y</name>
    <dbReference type="NCBI Taxonomy" id="1276920"/>
    <lineage>
        <taxon>Bacteria</taxon>
        <taxon>Bacillati</taxon>
        <taxon>Actinomycetota</taxon>
        <taxon>Actinomycetes</taxon>
        <taxon>Micrococcales</taxon>
        <taxon>Micrococcaceae</taxon>
        <taxon>Paeniglutamicibacter</taxon>
    </lineage>
</organism>